<sequence length="81" mass="9284">MRPRQTGPLHGRNLKKNKKNFILKLDVGCSRWYFLVVGSCWSLEVVGYWLLVNVQSQTPNNPQPQLPTASNEQKVPTAKNY</sequence>
<evidence type="ECO:0000313" key="3">
    <source>
        <dbReference type="Proteomes" id="UP000276133"/>
    </source>
</evidence>
<proteinExistence type="predicted"/>
<reference evidence="2 3" key="1">
    <citation type="journal article" date="2018" name="Sci. Rep.">
        <title>Genomic signatures of local adaptation to the degree of environmental predictability in rotifers.</title>
        <authorList>
            <person name="Franch-Gras L."/>
            <person name="Hahn C."/>
            <person name="Garcia-Roger E.M."/>
            <person name="Carmona M.J."/>
            <person name="Serra M."/>
            <person name="Gomez A."/>
        </authorList>
    </citation>
    <scope>NUCLEOTIDE SEQUENCE [LARGE SCALE GENOMIC DNA]</scope>
    <source>
        <strain evidence="2">HYR1</strain>
    </source>
</reference>
<gene>
    <name evidence="2" type="ORF">BpHYR1_041803</name>
</gene>
<feature type="region of interest" description="Disordered" evidence="1">
    <location>
        <begin position="59"/>
        <end position="81"/>
    </location>
</feature>
<organism evidence="2 3">
    <name type="scientific">Brachionus plicatilis</name>
    <name type="common">Marine rotifer</name>
    <name type="synonym">Brachionus muelleri</name>
    <dbReference type="NCBI Taxonomy" id="10195"/>
    <lineage>
        <taxon>Eukaryota</taxon>
        <taxon>Metazoa</taxon>
        <taxon>Spiralia</taxon>
        <taxon>Gnathifera</taxon>
        <taxon>Rotifera</taxon>
        <taxon>Eurotatoria</taxon>
        <taxon>Monogononta</taxon>
        <taxon>Pseudotrocha</taxon>
        <taxon>Ploima</taxon>
        <taxon>Brachionidae</taxon>
        <taxon>Brachionus</taxon>
    </lineage>
</organism>
<dbReference type="Proteomes" id="UP000276133">
    <property type="component" value="Unassembled WGS sequence"/>
</dbReference>
<evidence type="ECO:0000313" key="2">
    <source>
        <dbReference type="EMBL" id="RNA12328.1"/>
    </source>
</evidence>
<protein>
    <submittedName>
        <fullName evidence="2">Uncharacterized protein</fullName>
    </submittedName>
</protein>
<keyword evidence="3" id="KW-1185">Reference proteome</keyword>
<accession>A0A3M7QN03</accession>
<feature type="compositionally biased region" description="Polar residues" evidence="1">
    <location>
        <begin position="69"/>
        <end position="81"/>
    </location>
</feature>
<name>A0A3M7QN03_BRAPC</name>
<dbReference type="AlphaFoldDB" id="A0A3M7QN03"/>
<evidence type="ECO:0000256" key="1">
    <source>
        <dbReference type="SAM" id="MobiDB-lite"/>
    </source>
</evidence>
<dbReference type="EMBL" id="REGN01005717">
    <property type="protein sequence ID" value="RNA12328.1"/>
    <property type="molecule type" value="Genomic_DNA"/>
</dbReference>
<comment type="caution">
    <text evidence="2">The sequence shown here is derived from an EMBL/GenBank/DDBJ whole genome shotgun (WGS) entry which is preliminary data.</text>
</comment>